<reference evidence="1 2" key="1">
    <citation type="journal article" date="2019" name="Int. J. Syst. Evol. Microbiol.">
        <title>The Global Catalogue of Microorganisms (GCM) 10K type strain sequencing project: providing services to taxonomists for standard genome sequencing and annotation.</title>
        <authorList>
            <consortium name="The Broad Institute Genomics Platform"/>
            <consortium name="The Broad Institute Genome Sequencing Center for Infectious Disease"/>
            <person name="Wu L."/>
            <person name="Ma J."/>
        </authorList>
    </citation>
    <scope>NUCLEOTIDE SEQUENCE [LARGE SCALE GENOMIC DNA]</scope>
    <source>
        <strain evidence="1 2">JCM 8736</strain>
    </source>
</reference>
<accession>A0ABN3Y163</accession>
<evidence type="ECO:0000313" key="2">
    <source>
        <dbReference type="Proteomes" id="UP001501577"/>
    </source>
</evidence>
<comment type="caution">
    <text evidence="1">The sequence shown here is derived from an EMBL/GenBank/DDBJ whole genome shotgun (WGS) entry which is preliminary data.</text>
</comment>
<keyword evidence="2" id="KW-1185">Reference proteome</keyword>
<dbReference type="EMBL" id="BAAAXQ010000018">
    <property type="protein sequence ID" value="GAA3013336.1"/>
    <property type="molecule type" value="Genomic_DNA"/>
</dbReference>
<gene>
    <name evidence="1" type="ORF">GCM10019998_06870</name>
</gene>
<organism evidence="1 2">
    <name type="scientific">Tetragenococcus solitarius</name>
    <dbReference type="NCBI Taxonomy" id="71453"/>
    <lineage>
        <taxon>Bacteria</taxon>
        <taxon>Bacillati</taxon>
        <taxon>Bacillota</taxon>
        <taxon>Bacilli</taxon>
        <taxon>Lactobacillales</taxon>
        <taxon>Enterococcaceae</taxon>
        <taxon>Tetragenococcus</taxon>
    </lineage>
</organism>
<evidence type="ECO:0000313" key="1">
    <source>
        <dbReference type="EMBL" id="GAA3013336.1"/>
    </source>
</evidence>
<protein>
    <submittedName>
        <fullName evidence="1">Uncharacterized protein</fullName>
    </submittedName>
</protein>
<dbReference type="Proteomes" id="UP001501577">
    <property type="component" value="Unassembled WGS sequence"/>
</dbReference>
<proteinExistence type="predicted"/>
<name>A0ABN3Y163_9ENTE</name>
<sequence length="54" mass="6205">MLKEKLFVKKSIVVNMIKNLKIKSFEKIPKNTLHTNKLGLVFVFIKSKDQGGMV</sequence>